<gene>
    <name evidence="1" type="ORF">ACFS7Y_04210</name>
</gene>
<proteinExistence type="predicted"/>
<dbReference type="EMBL" id="JBHUPB010000003">
    <property type="protein sequence ID" value="MFD2966575.1"/>
    <property type="molecule type" value="Genomic_DNA"/>
</dbReference>
<dbReference type="Gene3D" id="3.30.2310.20">
    <property type="entry name" value="RelE-like"/>
    <property type="match status" value="1"/>
</dbReference>
<evidence type="ECO:0000313" key="2">
    <source>
        <dbReference type="Proteomes" id="UP001597525"/>
    </source>
</evidence>
<comment type="caution">
    <text evidence="1">The sequence shown here is derived from an EMBL/GenBank/DDBJ whole genome shotgun (WGS) entry which is preliminary data.</text>
</comment>
<accession>A0ABW6BCZ5</accession>
<dbReference type="Pfam" id="PF05015">
    <property type="entry name" value="HigB-like_toxin"/>
    <property type="match status" value="1"/>
</dbReference>
<dbReference type="SUPFAM" id="SSF143011">
    <property type="entry name" value="RelE-like"/>
    <property type="match status" value="1"/>
</dbReference>
<sequence>MQQASNTTDLRKIKSLHFEKLEGSNLHYSIRVNIGWRIIFRIGKDGMVEVLYIEELNNHYG</sequence>
<dbReference type="Proteomes" id="UP001597525">
    <property type="component" value="Unassembled WGS sequence"/>
</dbReference>
<dbReference type="RefSeq" id="WP_380935536.1">
    <property type="nucleotide sequence ID" value="NZ_CP138332.1"/>
</dbReference>
<dbReference type="InterPro" id="IPR035093">
    <property type="entry name" value="RelE/ParE_toxin_dom_sf"/>
</dbReference>
<evidence type="ECO:0000313" key="1">
    <source>
        <dbReference type="EMBL" id="MFD2966575.1"/>
    </source>
</evidence>
<dbReference type="InterPro" id="IPR007711">
    <property type="entry name" value="HigB-1"/>
</dbReference>
<reference evidence="2" key="1">
    <citation type="journal article" date="2019" name="Int. J. Syst. Evol. Microbiol.">
        <title>The Global Catalogue of Microorganisms (GCM) 10K type strain sequencing project: providing services to taxonomists for standard genome sequencing and annotation.</title>
        <authorList>
            <consortium name="The Broad Institute Genomics Platform"/>
            <consortium name="The Broad Institute Genome Sequencing Center for Infectious Disease"/>
            <person name="Wu L."/>
            <person name="Ma J."/>
        </authorList>
    </citation>
    <scope>NUCLEOTIDE SEQUENCE [LARGE SCALE GENOMIC DNA]</scope>
    <source>
        <strain evidence="2">KCTC 22814</strain>
    </source>
</reference>
<protein>
    <submittedName>
        <fullName evidence="1">Type II toxin-antitoxin system RelE/ParE family toxin</fullName>
    </submittedName>
</protein>
<organism evidence="1 2">
    <name type="scientific">Sphingobacterium bambusae</name>
    <dbReference type="NCBI Taxonomy" id="662858"/>
    <lineage>
        <taxon>Bacteria</taxon>
        <taxon>Pseudomonadati</taxon>
        <taxon>Bacteroidota</taxon>
        <taxon>Sphingobacteriia</taxon>
        <taxon>Sphingobacteriales</taxon>
        <taxon>Sphingobacteriaceae</taxon>
        <taxon>Sphingobacterium</taxon>
    </lineage>
</organism>
<keyword evidence="2" id="KW-1185">Reference proteome</keyword>
<name>A0ABW6BCZ5_9SPHI</name>